<evidence type="ECO:0000313" key="1">
    <source>
        <dbReference type="EMBL" id="GMF59601.1"/>
    </source>
</evidence>
<dbReference type="EMBL" id="BSXT01005069">
    <property type="protein sequence ID" value="GMF59601.1"/>
    <property type="molecule type" value="Genomic_DNA"/>
</dbReference>
<accession>A0A9W6Y8S1</accession>
<organism evidence="1 2">
    <name type="scientific">Phytophthora fragariaefolia</name>
    <dbReference type="NCBI Taxonomy" id="1490495"/>
    <lineage>
        <taxon>Eukaryota</taxon>
        <taxon>Sar</taxon>
        <taxon>Stramenopiles</taxon>
        <taxon>Oomycota</taxon>
        <taxon>Peronosporomycetes</taxon>
        <taxon>Peronosporales</taxon>
        <taxon>Peronosporaceae</taxon>
        <taxon>Phytophthora</taxon>
    </lineage>
</organism>
<protein>
    <submittedName>
        <fullName evidence="1">Unnamed protein product</fullName>
    </submittedName>
</protein>
<gene>
    <name evidence="1" type="ORF">Pfra01_002578700</name>
</gene>
<dbReference type="AlphaFoldDB" id="A0A9W6Y8S1"/>
<dbReference type="Proteomes" id="UP001165121">
    <property type="component" value="Unassembled WGS sequence"/>
</dbReference>
<sequence length="122" mass="13820">MTPENRLIELAMARGLQQPSSTFPLDDIAKDDPEIIELIAKANAGDLASKYHVINAHSWFAKASVISIEHDLRNQKITWNILNVHCALRHLRHKIITIINNQLTNALNEYDGITLRYDPLAI</sequence>
<comment type="caution">
    <text evidence="1">The sequence shown here is derived from an EMBL/GenBank/DDBJ whole genome shotgun (WGS) entry which is preliminary data.</text>
</comment>
<evidence type="ECO:0000313" key="2">
    <source>
        <dbReference type="Proteomes" id="UP001165121"/>
    </source>
</evidence>
<proteinExistence type="predicted"/>
<keyword evidence="2" id="KW-1185">Reference proteome</keyword>
<reference evidence="1" key="1">
    <citation type="submission" date="2023-04" db="EMBL/GenBank/DDBJ databases">
        <title>Phytophthora fragariaefolia NBRC 109709.</title>
        <authorList>
            <person name="Ichikawa N."/>
            <person name="Sato H."/>
            <person name="Tonouchi N."/>
        </authorList>
    </citation>
    <scope>NUCLEOTIDE SEQUENCE</scope>
    <source>
        <strain evidence="1">NBRC 109709</strain>
    </source>
</reference>
<name>A0A9W6Y8S1_9STRA</name>